<dbReference type="AlphaFoldDB" id="A0AAD4ZQ42"/>
<comment type="caution">
    <text evidence="2">The sequence shown here is derived from an EMBL/GenBank/DDBJ whole genome shotgun (WGS) entry which is preliminary data.</text>
</comment>
<dbReference type="EMBL" id="JAJFAZ020000001">
    <property type="protein sequence ID" value="KAI5352252.1"/>
    <property type="molecule type" value="Genomic_DNA"/>
</dbReference>
<accession>A0AAD4ZQ42</accession>
<organism evidence="2 3">
    <name type="scientific">Prunus dulcis</name>
    <name type="common">Almond</name>
    <name type="synonym">Amygdalus dulcis</name>
    <dbReference type="NCBI Taxonomy" id="3755"/>
    <lineage>
        <taxon>Eukaryota</taxon>
        <taxon>Viridiplantae</taxon>
        <taxon>Streptophyta</taxon>
        <taxon>Embryophyta</taxon>
        <taxon>Tracheophyta</taxon>
        <taxon>Spermatophyta</taxon>
        <taxon>Magnoliopsida</taxon>
        <taxon>eudicotyledons</taxon>
        <taxon>Gunneridae</taxon>
        <taxon>Pentapetalae</taxon>
        <taxon>rosids</taxon>
        <taxon>fabids</taxon>
        <taxon>Rosales</taxon>
        <taxon>Rosaceae</taxon>
        <taxon>Amygdaloideae</taxon>
        <taxon>Amygdaleae</taxon>
        <taxon>Prunus</taxon>
    </lineage>
</organism>
<evidence type="ECO:0000256" key="1">
    <source>
        <dbReference type="SAM" id="MobiDB-lite"/>
    </source>
</evidence>
<dbReference type="InterPro" id="IPR053334">
    <property type="entry name" value="Chloroplast_Sensor_Kinase"/>
</dbReference>
<evidence type="ECO:0000313" key="3">
    <source>
        <dbReference type="Proteomes" id="UP001054821"/>
    </source>
</evidence>
<dbReference type="PANTHER" id="PTHR48206">
    <property type="entry name" value="CHLOROPLAST SENSOR KINASE, CHLOROPLASTIC"/>
    <property type="match status" value="1"/>
</dbReference>
<reference evidence="2 3" key="1">
    <citation type="journal article" date="2022" name="G3 (Bethesda)">
        <title>Whole-genome sequence and methylome profiling of the almond [Prunus dulcis (Mill.) D.A. Webb] cultivar 'Nonpareil'.</title>
        <authorList>
            <person name="D'Amico-Willman K.M."/>
            <person name="Ouma W.Z."/>
            <person name="Meulia T."/>
            <person name="Sideli G.M."/>
            <person name="Gradziel T.M."/>
            <person name="Fresnedo-Ramirez J."/>
        </authorList>
    </citation>
    <scope>NUCLEOTIDE SEQUENCE [LARGE SCALE GENOMIC DNA]</scope>
    <source>
        <strain evidence="2">Clone GOH B32 T37-40</strain>
    </source>
</reference>
<name>A0AAD4ZQ42_PRUDU</name>
<dbReference type="PANTHER" id="PTHR48206:SF1">
    <property type="entry name" value="CHLOROPLAST SENSOR KINASE, CHLOROPLASTIC"/>
    <property type="match status" value="1"/>
</dbReference>
<keyword evidence="3" id="KW-1185">Reference proteome</keyword>
<sequence>MVPPLPPPSPPPFAEPPPPPSTSYRESKRNRREAWYSPAPDFQRLCIQQLDIFRRIVDPDALLSVYVRASCFSVATGFRAAEAVLSNHKVEVIAECKAAVFPMVKHPLWWASWLLNSQDGNAATWRESFSVRAVI</sequence>
<protein>
    <submittedName>
        <fullName evidence="2">Uncharacterized protein</fullName>
    </submittedName>
</protein>
<feature type="region of interest" description="Disordered" evidence="1">
    <location>
        <begin position="1"/>
        <end position="30"/>
    </location>
</feature>
<evidence type="ECO:0000313" key="2">
    <source>
        <dbReference type="EMBL" id="KAI5352252.1"/>
    </source>
</evidence>
<proteinExistence type="predicted"/>
<gene>
    <name evidence="2" type="ORF">L3X38_005143</name>
</gene>
<dbReference type="Proteomes" id="UP001054821">
    <property type="component" value="Chromosome 1"/>
</dbReference>
<feature type="compositionally biased region" description="Pro residues" evidence="1">
    <location>
        <begin position="1"/>
        <end position="21"/>
    </location>
</feature>